<accession>A0A545UUJ1</accession>
<keyword evidence="2" id="KW-1185">Reference proteome</keyword>
<comment type="caution">
    <text evidence="1">The sequence shown here is derived from an EMBL/GenBank/DDBJ whole genome shotgun (WGS) entry which is preliminary data.</text>
</comment>
<name>A0A545UUJ1_9HYPO</name>
<dbReference type="AlphaFoldDB" id="A0A545UUJ1"/>
<dbReference type="Proteomes" id="UP000315783">
    <property type="component" value="Unassembled WGS sequence"/>
</dbReference>
<evidence type="ECO:0000313" key="1">
    <source>
        <dbReference type="EMBL" id="TQV93126.1"/>
    </source>
</evidence>
<sequence>MNAEDKQEKKGLWQRCQEKLRGQPISDEDLLKYTGKTRAEFDTFKETTPGVGRNQLAGTLAMGSAPGLGGTAAAYGVGGWGPGAAPEGEDRGMKFPPGRHDQVVEAKAEAKRKAIEEQSD</sequence>
<protein>
    <submittedName>
        <fullName evidence="1">Uncharacterized protein</fullName>
    </submittedName>
</protein>
<evidence type="ECO:0000313" key="2">
    <source>
        <dbReference type="Proteomes" id="UP000315783"/>
    </source>
</evidence>
<organism evidence="1 2">
    <name type="scientific">Cordyceps javanica</name>
    <dbReference type="NCBI Taxonomy" id="43265"/>
    <lineage>
        <taxon>Eukaryota</taxon>
        <taxon>Fungi</taxon>
        <taxon>Dikarya</taxon>
        <taxon>Ascomycota</taxon>
        <taxon>Pezizomycotina</taxon>
        <taxon>Sordariomycetes</taxon>
        <taxon>Hypocreomycetidae</taxon>
        <taxon>Hypocreales</taxon>
        <taxon>Cordycipitaceae</taxon>
        <taxon>Cordyceps</taxon>
    </lineage>
</organism>
<reference evidence="1 2" key="1">
    <citation type="journal article" date="2019" name="Appl. Microbiol. Biotechnol.">
        <title>Genome sequence of Isaria javanica and comparative genome analysis insights into family S53 peptidase evolution in fungal entomopathogens.</title>
        <authorList>
            <person name="Lin R."/>
            <person name="Zhang X."/>
            <person name="Xin B."/>
            <person name="Zou M."/>
            <person name="Gao Y."/>
            <person name="Qin F."/>
            <person name="Hu Q."/>
            <person name="Xie B."/>
            <person name="Cheng X."/>
        </authorList>
    </citation>
    <scope>NUCLEOTIDE SEQUENCE [LARGE SCALE GENOMIC DNA]</scope>
    <source>
        <strain evidence="1 2">IJ1G</strain>
    </source>
</reference>
<proteinExistence type="predicted"/>
<gene>
    <name evidence="1" type="ORF">IF1G_08429</name>
</gene>
<dbReference type="EMBL" id="SPUK01000013">
    <property type="protein sequence ID" value="TQV93126.1"/>
    <property type="molecule type" value="Genomic_DNA"/>
</dbReference>
<dbReference type="OrthoDB" id="4837859at2759"/>